<proteinExistence type="predicted"/>
<reference evidence="2" key="1">
    <citation type="submission" date="2016-06" db="EMBL/GenBank/DDBJ databases">
        <authorList>
            <person name="Varghese N."/>
            <person name="Submissions Spin"/>
        </authorList>
    </citation>
    <scope>NUCLEOTIDE SEQUENCE [LARGE SCALE GENOMIC DNA]</scope>
    <source>
        <strain evidence="2">DSM 45431</strain>
    </source>
</reference>
<sequence length="58" mass="6188">MSKGERNRIKVRVRSAMAAQAAVAPADRPWGAPSSRAFMYAAYQSDQSCGGATFSYAS</sequence>
<evidence type="ECO:0000313" key="2">
    <source>
        <dbReference type="Proteomes" id="UP000199413"/>
    </source>
</evidence>
<name>A0A1C6SDG9_9ACTN</name>
<dbReference type="Proteomes" id="UP000199413">
    <property type="component" value="Unassembled WGS sequence"/>
</dbReference>
<protein>
    <submittedName>
        <fullName evidence="1">Uncharacterized protein</fullName>
    </submittedName>
</protein>
<organism evidence="1 2">
    <name type="scientific">Micromonospora rhizosphaerae</name>
    <dbReference type="NCBI Taxonomy" id="568872"/>
    <lineage>
        <taxon>Bacteria</taxon>
        <taxon>Bacillati</taxon>
        <taxon>Actinomycetota</taxon>
        <taxon>Actinomycetes</taxon>
        <taxon>Micromonosporales</taxon>
        <taxon>Micromonosporaceae</taxon>
        <taxon>Micromonospora</taxon>
    </lineage>
</organism>
<evidence type="ECO:0000313" key="1">
    <source>
        <dbReference type="EMBL" id="SCL27536.1"/>
    </source>
</evidence>
<keyword evidence="2" id="KW-1185">Reference proteome</keyword>
<dbReference type="STRING" id="568872.GA0070624_3521"/>
<gene>
    <name evidence="1" type="ORF">GA0070624_3521</name>
</gene>
<dbReference type="AlphaFoldDB" id="A0A1C6SDG9"/>
<dbReference type="EMBL" id="FMHV01000002">
    <property type="protein sequence ID" value="SCL27536.1"/>
    <property type="molecule type" value="Genomic_DNA"/>
</dbReference>
<accession>A0A1C6SDG9</accession>